<dbReference type="AlphaFoldDB" id="A0A239E6Y9"/>
<dbReference type="Proteomes" id="UP000198327">
    <property type="component" value="Unassembled WGS sequence"/>
</dbReference>
<dbReference type="EMBL" id="FZOW01000002">
    <property type="protein sequence ID" value="SNS40201.1"/>
    <property type="molecule type" value="Genomic_DNA"/>
</dbReference>
<organism evidence="1 2">
    <name type="scientific">Rhodococcoides kyotonense</name>
    <dbReference type="NCBI Taxonomy" id="398843"/>
    <lineage>
        <taxon>Bacteria</taxon>
        <taxon>Bacillati</taxon>
        <taxon>Actinomycetota</taxon>
        <taxon>Actinomycetes</taxon>
        <taxon>Mycobacteriales</taxon>
        <taxon>Nocardiaceae</taxon>
        <taxon>Rhodococcoides</taxon>
    </lineage>
</organism>
<evidence type="ECO:0000313" key="1">
    <source>
        <dbReference type="EMBL" id="SNS40201.1"/>
    </source>
</evidence>
<keyword evidence="2" id="KW-1185">Reference proteome</keyword>
<gene>
    <name evidence="1" type="ORF">SAMN05421642_102222</name>
</gene>
<accession>A0A239E6Y9</accession>
<name>A0A239E6Y9_9NOCA</name>
<protein>
    <submittedName>
        <fullName evidence="1">Uncharacterized protein</fullName>
    </submittedName>
</protein>
<reference evidence="2" key="1">
    <citation type="submission" date="2017-06" db="EMBL/GenBank/DDBJ databases">
        <authorList>
            <person name="Varghese N."/>
            <person name="Submissions S."/>
        </authorList>
    </citation>
    <scope>NUCLEOTIDE SEQUENCE [LARGE SCALE GENOMIC DNA]</scope>
    <source>
        <strain evidence="2">JCM 23211</strain>
    </source>
</reference>
<proteinExistence type="predicted"/>
<dbReference type="RefSeq" id="WP_089243285.1">
    <property type="nucleotide sequence ID" value="NZ_FZOW01000002.1"/>
</dbReference>
<evidence type="ECO:0000313" key="2">
    <source>
        <dbReference type="Proteomes" id="UP000198327"/>
    </source>
</evidence>
<sequence length="121" mass="13449">MAAYTNRTEIAGLRAATGGPITALTRDLLDDNTPTVEFNISLFAQADTEKTAWFHQSDNHGELVHQWSLTPDRAHDLAIELLLQVTRAREIQQVEQAKGIDVTLPDAYVVEVDHADLLEVE</sequence>